<comment type="caution">
    <text evidence="2">The sequence shown here is derived from an EMBL/GenBank/DDBJ whole genome shotgun (WGS) entry which is preliminary data.</text>
</comment>
<reference evidence="2 3" key="1">
    <citation type="submission" date="2013-08" db="EMBL/GenBank/DDBJ databases">
        <authorList>
            <person name="Weinstock G."/>
            <person name="Sodergren E."/>
            <person name="Wylie T."/>
            <person name="Fulton L."/>
            <person name="Fulton R."/>
            <person name="Fronick C."/>
            <person name="O'Laughlin M."/>
            <person name="Godfrey J."/>
            <person name="Miner T."/>
            <person name="Herter B."/>
            <person name="Appelbaum E."/>
            <person name="Cordes M."/>
            <person name="Lek S."/>
            <person name="Wollam A."/>
            <person name="Pepin K.H."/>
            <person name="Palsikar V.B."/>
            <person name="Mitreva M."/>
            <person name="Wilson R.K."/>
        </authorList>
    </citation>
    <scope>NUCLEOTIDE SEQUENCE [LARGE SCALE GENOMIC DNA]</scope>
    <source>
        <strain evidence="2 3">F0580</strain>
    </source>
</reference>
<evidence type="ECO:0000259" key="1">
    <source>
        <dbReference type="Pfam" id="PF00239"/>
    </source>
</evidence>
<protein>
    <recommendedName>
        <fullName evidence="1">Resolvase/invertase-type recombinase catalytic domain-containing protein</fullName>
    </recommendedName>
</protein>
<accession>U1SIC7</accession>
<evidence type="ECO:0000313" key="3">
    <source>
        <dbReference type="Proteomes" id="UP000016519"/>
    </source>
</evidence>
<gene>
    <name evidence="2" type="ORF">HMPREF9244_01149</name>
</gene>
<dbReference type="Gene3D" id="3.40.50.1390">
    <property type="entry name" value="Resolvase, N-terminal catalytic domain"/>
    <property type="match status" value="1"/>
</dbReference>
<dbReference type="InterPro" id="IPR036162">
    <property type="entry name" value="Resolvase-like_N_sf"/>
</dbReference>
<dbReference type="SUPFAM" id="SSF53041">
    <property type="entry name" value="Resolvase-like"/>
    <property type="match status" value="1"/>
</dbReference>
<name>U1SIC7_9BIFI</name>
<feature type="domain" description="Resolvase/invertase-type recombinase catalytic" evidence="1">
    <location>
        <begin position="10"/>
        <end position="89"/>
    </location>
</feature>
<proteinExistence type="predicted"/>
<dbReference type="InterPro" id="IPR006119">
    <property type="entry name" value="Resolv_N"/>
</dbReference>
<sequence length="89" mass="10381">MIEYHNKITALYSRLSVGDEDRDGGESDSIVNQKAFLERYARDKKLINIRHYIDDDESGRFFDRSAYTQMISDVEQGKIGIVIMKDMTR</sequence>
<organism evidence="2 3">
    <name type="scientific">Alloscardovia omnicolens F0580</name>
    <dbReference type="NCBI Taxonomy" id="1321816"/>
    <lineage>
        <taxon>Bacteria</taxon>
        <taxon>Bacillati</taxon>
        <taxon>Actinomycetota</taxon>
        <taxon>Actinomycetes</taxon>
        <taxon>Bifidobacteriales</taxon>
        <taxon>Bifidobacteriaceae</taxon>
        <taxon>Alloscardovia</taxon>
    </lineage>
</organism>
<dbReference type="Proteomes" id="UP000016519">
    <property type="component" value="Unassembled WGS sequence"/>
</dbReference>
<evidence type="ECO:0000313" key="2">
    <source>
        <dbReference type="EMBL" id="ERH30387.1"/>
    </source>
</evidence>
<dbReference type="Pfam" id="PF00239">
    <property type="entry name" value="Resolvase"/>
    <property type="match status" value="1"/>
</dbReference>
<dbReference type="GO" id="GO:0000150">
    <property type="term" value="F:DNA strand exchange activity"/>
    <property type="evidence" value="ECO:0007669"/>
    <property type="project" value="InterPro"/>
</dbReference>
<dbReference type="EMBL" id="AWSI01000034">
    <property type="protein sequence ID" value="ERH30387.1"/>
    <property type="molecule type" value="Genomic_DNA"/>
</dbReference>
<keyword evidence="3" id="KW-1185">Reference proteome</keyword>
<dbReference type="AlphaFoldDB" id="U1SIC7"/>
<dbReference type="GO" id="GO:0003677">
    <property type="term" value="F:DNA binding"/>
    <property type="evidence" value="ECO:0007669"/>
    <property type="project" value="InterPro"/>
</dbReference>
<dbReference type="HOGENOM" id="CLU_010686_14_2_11"/>